<dbReference type="AlphaFoldDB" id="A0A9X1U4S3"/>
<keyword evidence="2" id="KW-1185">Reference proteome</keyword>
<feature type="non-terminal residue" evidence="1">
    <location>
        <position position="1"/>
    </location>
</feature>
<name>A0A9X1U4S3_9FLAO</name>
<comment type="caution">
    <text evidence="1">The sequence shown here is derived from an EMBL/GenBank/DDBJ whole genome shotgun (WGS) entry which is preliminary data.</text>
</comment>
<organism evidence="1 2">
    <name type="scientific">Aequorivita vitellina</name>
    <dbReference type="NCBI Taxonomy" id="2874475"/>
    <lineage>
        <taxon>Bacteria</taxon>
        <taxon>Pseudomonadati</taxon>
        <taxon>Bacteroidota</taxon>
        <taxon>Flavobacteriia</taxon>
        <taxon>Flavobacteriales</taxon>
        <taxon>Flavobacteriaceae</taxon>
        <taxon>Aequorivita</taxon>
    </lineage>
</organism>
<dbReference type="RefSeq" id="WP_237604337.1">
    <property type="nucleotide sequence ID" value="NZ_JAIRBA010000132.1"/>
</dbReference>
<dbReference type="Proteomes" id="UP001139461">
    <property type="component" value="Unassembled WGS sequence"/>
</dbReference>
<accession>A0A9X1U4S3</accession>
<proteinExistence type="predicted"/>
<dbReference type="EMBL" id="JAIRBA010000132">
    <property type="protein sequence ID" value="MCG2420587.1"/>
    <property type="molecule type" value="Genomic_DNA"/>
</dbReference>
<reference evidence="1" key="1">
    <citation type="submission" date="2021-09" db="EMBL/GenBank/DDBJ databases">
        <title>Genome of Aequorivita sp. strain F47161.</title>
        <authorList>
            <person name="Wang Y."/>
        </authorList>
    </citation>
    <scope>NUCLEOTIDE SEQUENCE</scope>
    <source>
        <strain evidence="1">F47161</strain>
    </source>
</reference>
<protein>
    <submittedName>
        <fullName evidence="1">Uncharacterized protein</fullName>
    </submittedName>
</protein>
<evidence type="ECO:0000313" key="2">
    <source>
        <dbReference type="Proteomes" id="UP001139461"/>
    </source>
</evidence>
<evidence type="ECO:0000313" key="1">
    <source>
        <dbReference type="EMBL" id="MCG2420587.1"/>
    </source>
</evidence>
<sequence length="79" mass="9005">LAINYMPCCAMFFCALFRFVSALLFFQRPSKNKIALAGFIFPMSKNSSSTPFFRSAFLSEKNHCPPSTFVRTAFQFLNT</sequence>
<gene>
    <name evidence="1" type="ORF">K8089_16320</name>
</gene>